<comment type="caution">
    <text evidence="2">The sequence shown here is derived from an EMBL/GenBank/DDBJ whole genome shotgun (WGS) entry which is preliminary data.</text>
</comment>
<name>A0A9Q1G2U6_SYNKA</name>
<dbReference type="EMBL" id="JAINUF010000002">
    <property type="protein sequence ID" value="KAJ8374001.1"/>
    <property type="molecule type" value="Genomic_DNA"/>
</dbReference>
<proteinExistence type="predicted"/>
<feature type="compositionally biased region" description="Polar residues" evidence="1">
    <location>
        <begin position="38"/>
        <end position="47"/>
    </location>
</feature>
<evidence type="ECO:0000256" key="1">
    <source>
        <dbReference type="SAM" id="MobiDB-lite"/>
    </source>
</evidence>
<feature type="region of interest" description="Disordered" evidence="1">
    <location>
        <begin position="1"/>
        <end position="68"/>
    </location>
</feature>
<keyword evidence="3" id="KW-1185">Reference proteome</keyword>
<evidence type="ECO:0000313" key="2">
    <source>
        <dbReference type="EMBL" id="KAJ8374001.1"/>
    </source>
</evidence>
<accession>A0A9Q1G2U6</accession>
<organism evidence="2 3">
    <name type="scientific">Synaphobranchus kaupii</name>
    <name type="common">Kaup's arrowtooth eel</name>
    <dbReference type="NCBI Taxonomy" id="118154"/>
    <lineage>
        <taxon>Eukaryota</taxon>
        <taxon>Metazoa</taxon>
        <taxon>Chordata</taxon>
        <taxon>Craniata</taxon>
        <taxon>Vertebrata</taxon>
        <taxon>Euteleostomi</taxon>
        <taxon>Actinopterygii</taxon>
        <taxon>Neopterygii</taxon>
        <taxon>Teleostei</taxon>
        <taxon>Anguilliformes</taxon>
        <taxon>Synaphobranchidae</taxon>
        <taxon>Synaphobranchus</taxon>
    </lineage>
</organism>
<protein>
    <submittedName>
        <fullName evidence="2">Uncharacterized protein</fullName>
    </submittedName>
</protein>
<reference evidence="2" key="1">
    <citation type="journal article" date="2023" name="Science">
        <title>Genome structures resolve the early diversification of teleost fishes.</title>
        <authorList>
            <person name="Parey E."/>
            <person name="Louis A."/>
            <person name="Montfort J."/>
            <person name="Bouchez O."/>
            <person name="Roques C."/>
            <person name="Iampietro C."/>
            <person name="Lluch J."/>
            <person name="Castinel A."/>
            <person name="Donnadieu C."/>
            <person name="Desvignes T."/>
            <person name="Floi Bucao C."/>
            <person name="Jouanno E."/>
            <person name="Wen M."/>
            <person name="Mejri S."/>
            <person name="Dirks R."/>
            <person name="Jansen H."/>
            <person name="Henkel C."/>
            <person name="Chen W.J."/>
            <person name="Zahm M."/>
            <person name="Cabau C."/>
            <person name="Klopp C."/>
            <person name="Thompson A.W."/>
            <person name="Robinson-Rechavi M."/>
            <person name="Braasch I."/>
            <person name="Lecointre G."/>
            <person name="Bobe J."/>
            <person name="Postlethwait J.H."/>
            <person name="Berthelot C."/>
            <person name="Roest Crollius H."/>
            <person name="Guiguen Y."/>
        </authorList>
    </citation>
    <scope>NUCLEOTIDE SEQUENCE</scope>
    <source>
        <strain evidence="2">WJC10195</strain>
    </source>
</reference>
<gene>
    <name evidence="2" type="ORF">SKAU_G00045810</name>
</gene>
<evidence type="ECO:0000313" key="3">
    <source>
        <dbReference type="Proteomes" id="UP001152622"/>
    </source>
</evidence>
<dbReference type="Proteomes" id="UP001152622">
    <property type="component" value="Chromosome 2"/>
</dbReference>
<dbReference type="AlphaFoldDB" id="A0A9Q1G2U6"/>
<sequence length="132" mass="14240">MQPARPTRPGPRSAASIRDHGEQPPKAPLGGPGLNPLSRHSLSVTQDHTAHPSPEQEIDAQQPGQRHTKEILAQISSKKDFMALSAITLVSVVHLSIHPHMDHKLGNCERQCGESFHLPTAKGTAAPHTIDL</sequence>